<proteinExistence type="predicted"/>
<feature type="transmembrane region" description="Helical" evidence="1">
    <location>
        <begin position="36"/>
        <end position="57"/>
    </location>
</feature>
<keyword evidence="1" id="KW-0472">Membrane</keyword>
<dbReference type="EMBL" id="JAIWYP010000011">
    <property type="protein sequence ID" value="KAH3738205.1"/>
    <property type="molecule type" value="Genomic_DNA"/>
</dbReference>
<sequence>MGKRKCFRRTIIRFAEKTSMVGVPYINSTKFWWAKLIWSSLYLVAIAAKILHLWYLFDQFYPGPSRRTWS</sequence>
<evidence type="ECO:0000256" key="1">
    <source>
        <dbReference type="SAM" id="Phobius"/>
    </source>
</evidence>
<evidence type="ECO:0000313" key="3">
    <source>
        <dbReference type="Proteomes" id="UP000828390"/>
    </source>
</evidence>
<evidence type="ECO:0000313" key="2">
    <source>
        <dbReference type="EMBL" id="KAH3738205.1"/>
    </source>
</evidence>
<reference evidence="2" key="2">
    <citation type="submission" date="2020-11" db="EMBL/GenBank/DDBJ databases">
        <authorList>
            <person name="McCartney M.A."/>
            <person name="Auch B."/>
            <person name="Kono T."/>
            <person name="Mallez S."/>
            <person name="Becker A."/>
            <person name="Gohl D.M."/>
            <person name="Silverstein K.A.T."/>
            <person name="Koren S."/>
            <person name="Bechman K.B."/>
            <person name="Herman A."/>
            <person name="Abrahante J.E."/>
            <person name="Garbe J."/>
        </authorList>
    </citation>
    <scope>NUCLEOTIDE SEQUENCE</scope>
    <source>
        <strain evidence="2">Duluth1</strain>
        <tissue evidence="2">Whole animal</tissue>
    </source>
</reference>
<organism evidence="2 3">
    <name type="scientific">Dreissena polymorpha</name>
    <name type="common">Zebra mussel</name>
    <name type="synonym">Mytilus polymorpha</name>
    <dbReference type="NCBI Taxonomy" id="45954"/>
    <lineage>
        <taxon>Eukaryota</taxon>
        <taxon>Metazoa</taxon>
        <taxon>Spiralia</taxon>
        <taxon>Lophotrochozoa</taxon>
        <taxon>Mollusca</taxon>
        <taxon>Bivalvia</taxon>
        <taxon>Autobranchia</taxon>
        <taxon>Heteroconchia</taxon>
        <taxon>Euheterodonta</taxon>
        <taxon>Imparidentia</taxon>
        <taxon>Neoheterodontei</taxon>
        <taxon>Myida</taxon>
        <taxon>Dreissenoidea</taxon>
        <taxon>Dreissenidae</taxon>
        <taxon>Dreissena</taxon>
    </lineage>
</organism>
<accession>A0A9D4HWS8</accession>
<dbReference type="Proteomes" id="UP000828390">
    <property type="component" value="Unassembled WGS sequence"/>
</dbReference>
<keyword evidence="3" id="KW-1185">Reference proteome</keyword>
<gene>
    <name evidence="2" type="ORF">DPMN_044833</name>
</gene>
<reference evidence="2" key="1">
    <citation type="journal article" date="2019" name="bioRxiv">
        <title>The Genome of the Zebra Mussel, Dreissena polymorpha: A Resource for Invasive Species Research.</title>
        <authorList>
            <person name="McCartney M.A."/>
            <person name="Auch B."/>
            <person name="Kono T."/>
            <person name="Mallez S."/>
            <person name="Zhang Y."/>
            <person name="Obille A."/>
            <person name="Becker A."/>
            <person name="Abrahante J.E."/>
            <person name="Garbe J."/>
            <person name="Badalamenti J.P."/>
            <person name="Herman A."/>
            <person name="Mangelson H."/>
            <person name="Liachko I."/>
            <person name="Sullivan S."/>
            <person name="Sone E.D."/>
            <person name="Koren S."/>
            <person name="Silverstein K.A.T."/>
            <person name="Beckman K.B."/>
            <person name="Gohl D.M."/>
        </authorList>
    </citation>
    <scope>NUCLEOTIDE SEQUENCE</scope>
    <source>
        <strain evidence="2">Duluth1</strain>
        <tissue evidence="2">Whole animal</tissue>
    </source>
</reference>
<keyword evidence="1" id="KW-1133">Transmembrane helix</keyword>
<comment type="caution">
    <text evidence="2">The sequence shown here is derived from an EMBL/GenBank/DDBJ whole genome shotgun (WGS) entry which is preliminary data.</text>
</comment>
<protein>
    <submittedName>
        <fullName evidence="2">Uncharacterized protein</fullName>
    </submittedName>
</protein>
<keyword evidence="1" id="KW-0812">Transmembrane</keyword>
<name>A0A9D4HWS8_DREPO</name>
<dbReference type="AlphaFoldDB" id="A0A9D4HWS8"/>